<keyword evidence="14" id="KW-1185">Reference proteome</keyword>
<evidence type="ECO:0000313" key="13">
    <source>
        <dbReference type="EMBL" id="KAG9459930.1"/>
    </source>
</evidence>
<feature type="region of interest" description="Disordered" evidence="10">
    <location>
        <begin position="435"/>
        <end position="465"/>
    </location>
</feature>
<dbReference type="FunFam" id="4.10.1100.10:FF:000001">
    <property type="entry name" value="Squamosa promoter-binding-like protein 14"/>
    <property type="match status" value="1"/>
</dbReference>
<dbReference type="Pfam" id="PF26102">
    <property type="entry name" value="Ig_SPL7"/>
    <property type="match status" value="1"/>
</dbReference>
<keyword evidence="3 9" id="KW-0863">Zinc-finger</keyword>
<feature type="transmembrane region" description="Helical" evidence="11">
    <location>
        <begin position="975"/>
        <end position="993"/>
    </location>
</feature>
<feature type="compositionally biased region" description="Low complexity" evidence="10">
    <location>
        <begin position="446"/>
        <end position="463"/>
    </location>
</feature>
<evidence type="ECO:0000256" key="4">
    <source>
        <dbReference type="ARBA" id="ARBA00022833"/>
    </source>
</evidence>
<dbReference type="Pfam" id="PF03110">
    <property type="entry name" value="SBP"/>
    <property type="match status" value="1"/>
</dbReference>
<evidence type="ECO:0000256" key="7">
    <source>
        <dbReference type="ARBA" id="ARBA00023163"/>
    </source>
</evidence>
<dbReference type="GO" id="GO:0003677">
    <property type="term" value="F:DNA binding"/>
    <property type="evidence" value="ECO:0007669"/>
    <property type="project" value="UniProtKB-KW"/>
</dbReference>
<dbReference type="Proteomes" id="UP000825729">
    <property type="component" value="Unassembled WGS sequence"/>
</dbReference>
<organism evidence="13 14">
    <name type="scientific">Aristolochia fimbriata</name>
    <name type="common">White veined hardy Dutchman's pipe vine</name>
    <dbReference type="NCBI Taxonomy" id="158543"/>
    <lineage>
        <taxon>Eukaryota</taxon>
        <taxon>Viridiplantae</taxon>
        <taxon>Streptophyta</taxon>
        <taxon>Embryophyta</taxon>
        <taxon>Tracheophyta</taxon>
        <taxon>Spermatophyta</taxon>
        <taxon>Magnoliopsida</taxon>
        <taxon>Magnoliidae</taxon>
        <taxon>Piperales</taxon>
        <taxon>Aristolochiaceae</taxon>
        <taxon>Aristolochia</taxon>
    </lineage>
</organism>
<comment type="caution">
    <text evidence="13">The sequence shown here is derived from an EMBL/GenBank/DDBJ whole genome shotgun (WGS) entry which is preliminary data.</text>
</comment>
<evidence type="ECO:0000256" key="5">
    <source>
        <dbReference type="ARBA" id="ARBA00023015"/>
    </source>
</evidence>
<keyword evidence="11" id="KW-1133">Transmembrane helix</keyword>
<dbReference type="Gene3D" id="4.10.1100.10">
    <property type="entry name" value="Transcription factor, SBP-box domain"/>
    <property type="match status" value="1"/>
</dbReference>
<protein>
    <recommendedName>
        <fullName evidence="12">SBP-type domain-containing protein</fullName>
    </recommendedName>
</protein>
<comment type="subcellular location">
    <subcellularLocation>
        <location evidence="1">Nucleus</location>
    </subcellularLocation>
</comment>
<evidence type="ECO:0000259" key="12">
    <source>
        <dbReference type="PROSITE" id="PS51141"/>
    </source>
</evidence>
<feature type="compositionally biased region" description="Basic and acidic residues" evidence="10">
    <location>
        <begin position="76"/>
        <end position="85"/>
    </location>
</feature>
<keyword evidence="7" id="KW-0804">Transcription</keyword>
<dbReference type="GO" id="GO:0008270">
    <property type="term" value="F:zinc ion binding"/>
    <property type="evidence" value="ECO:0007669"/>
    <property type="project" value="UniProtKB-KW"/>
</dbReference>
<keyword evidence="11" id="KW-0812">Transmembrane</keyword>
<evidence type="ECO:0000256" key="9">
    <source>
        <dbReference type="PROSITE-ProRule" id="PRU00470"/>
    </source>
</evidence>
<name>A0AAV7FFD7_ARIFI</name>
<keyword evidence="5" id="KW-0805">Transcription regulation</keyword>
<evidence type="ECO:0000256" key="3">
    <source>
        <dbReference type="ARBA" id="ARBA00022771"/>
    </source>
</evidence>
<dbReference type="SUPFAM" id="SSF103612">
    <property type="entry name" value="SBT domain"/>
    <property type="match status" value="1"/>
</dbReference>
<feature type="domain" description="SBP-type" evidence="12">
    <location>
        <begin position="141"/>
        <end position="218"/>
    </location>
</feature>
<keyword evidence="4" id="KW-0862">Zinc</keyword>
<gene>
    <name evidence="13" type="ORF">H6P81_004438</name>
</gene>
<evidence type="ECO:0000256" key="11">
    <source>
        <dbReference type="SAM" id="Phobius"/>
    </source>
</evidence>
<dbReference type="PANTHER" id="PTHR31251:SF132">
    <property type="entry name" value="SQUAMOSA PROMOTER-BINDING-LIKE PROTEIN 1-RELATED"/>
    <property type="match status" value="1"/>
</dbReference>
<evidence type="ECO:0000256" key="1">
    <source>
        <dbReference type="ARBA" id="ARBA00004123"/>
    </source>
</evidence>
<keyword evidence="6" id="KW-0238">DNA-binding</keyword>
<dbReference type="GO" id="GO:0005634">
    <property type="term" value="C:nucleus"/>
    <property type="evidence" value="ECO:0007669"/>
    <property type="project" value="UniProtKB-SubCell"/>
</dbReference>
<feature type="region of interest" description="Disordered" evidence="10">
    <location>
        <begin position="55"/>
        <end position="104"/>
    </location>
</feature>
<evidence type="ECO:0000313" key="14">
    <source>
        <dbReference type="Proteomes" id="UP000825729"/>
    </source>
</evidence>
<accession>A0AAV7FFD7</accession>
<keyword evidence="11" id="KW-0472">Membrane</keyword>
<dbReference type="InterPro" id="IPR004333">
    <property type="entry name" value="SBP_dom"/>
</dbReference>
<keyword evidence="2" id="KW-0479">Metal-binding</keyword>
<dbReference type="InterPro" id="IPR036893">
    <property type="entry name" value="SBP_sf"/>
</dbReference>
<dbReference type="InterPro" id="IPR036770">
    <property type="entry name" value="Ankyrin_rpt-contain_sf"/>
</dbReference>
<reference evidence="13 14" key="1">
    <citation type="submission" date="2021-07" db="EMBL/GenBank/DDBJ databases">
        <title>The Aristolochia fimbriata genome: insights into angiosperm evolution, floral development and chemical biosynthesis.</title>
        <authorList>
            <person name="Jiao Y."/>
        </authorList>
    </citation>
    <scope>NUCLEOTIDE SEQUENCE [LARGE SCALE GENOMIC DNA]</scope>
    <source>
        <strain evidence="13">IBCAS-2021</strain>
        <tissue evidence="13">Leaf</tissue>
    </source>
</reference>
<dbReference type="AlphaFoldDB" id="A0AAV7FFD7"/>
<evidence type="ECO:0000256" key="10">
    <source>
        <dbReference type="SAM" id="MobiDB-lite"/>
    </source>
</evidence>
<dbReference type="Gene3D" id="1.25.40.20">
    <property type="entry name" value="Ankyrin repeat-containing domain"/>
    <property type="match status" value="1"/>
</dbReference>
<dbReference type="PANTHER" id="PTHR31251">
    <property type="entry name" value="SQUAMOSA PROMOTER-BINDING-LIKE PROTEIN 4"/>
    <property type="match status" value="1"/>
</dbReference>
<keyword evidence="8" id="KW-0539">Nucleus</keyword>
<evidence type="ECO:0000256" key="6">
    <source>
        <dbReference type="ARBA" id="ARBA00023125"/>
    </source>
</evidence>
<dbReference type="SUPFAM" id="SSF48403">
    <property type="entry name" value="Ankyrin repeat"/>
    <property type="match status" value="1"/>
</dbReference>
<sequence length="1016" mass="111760">MEARVSGENRHFYGPTASKKSLEWDLNDWKWDGDLFVASPLNAVPSDCHGKELFPMTPAAAGGSPISSSSVSEENNSEKGKVGGDKRRRAVVVEEDDSNNEAGSLSLKLGGHVYPVTGTDHSCWDARNGKKTKVQGSHSSRSICQVENCAADLSNAKDYHRRHKVCEMHAKAGNAIVGNVVQRFCQQCSRFHLLQEFDEGKRSCRRRLAGHNRRRRKTHPDALIGGGALNDERASSYLLISLLRILSSLHSNSSDQAKDQDILSHLLRNLASVAGTLDDRNLSSLLPAAQDMQKIVDSTVTASEGVTTLLANGGTHVAAVQEPSKPACPSSNANSGAANQDFRVGLADRAASVTVAAVSGSQIPQVVPNRKSTSYLTLSHGGHEKAEPSDGVKRSAIDLNNIYDDSQDCMDATKESVYPPNLQIGSIDYPAWALQDSHHSSPPQTSGNSDSASAQSPSSSNGDAQSRTDRIVFKLFGKDPGDFPLVLRAQILDWLSHSPTDIESYIRPGCIILTIYLRLPDPTWHELCCNFTRSLCRLLDVSSDSFWHTGWVYARVQHQVAFIYNGQVVLDTCLFLKSNDRSRILNITPIAISLSGRADFMVKGHNLSRSTTRFLCAFEGKYLAQETSQVVNASGEHDESQCLSFSCTMPSVVGRGFVEVEEQGLGCGFFPFLVAEEDICSEIRLLEGEIELDESGKDVEIKDNILHKKNQALEFIHEMGWLLRRSHLMKSSVGQVDSHLKAFPLQRFKWLMEFSMDHDWCAVVKKLLDVLAEGTVDVGEQSSLELALCDLGLLHKAVRRNSRLMVEFLLSYVPDKQMDERESHQNQRAGKGSVLYLFRPDMPGPAGLTPLHIAASRDDAKLVLDALTDDPGQVGVQAWKTACDNSGYSPHDYALARGYFSYIDLVQHKSNKKTDSGHVILDISGSSLDGKNFSKLTTFELEKGEVTAMQPYCKMCSQQKIGYGNMPRSLAFRPAMLSLVAIAAVCVCVGLLFKGPPEVLFVFPPFRWEQLEFGYM</sequence>
<evidence type="ECO:0000256" key="2">
    <source>
        <dbReference type="ARBA" id="ARBA00022723"/>
    </source>
</evidence>
<evidence type="ECO:0000256" key="8">
    <source>
        <dbReference type="ARBA" id="ARBA00023242"/>
    </source>
</evidence>
<dbReference type="PROSITE" id="PS51141">
    <property type="entry name" value="ZF_SBP"/>
    <property type="match status" value="1"/>
</dbReference>
<dbReference type="InterPro" id="IPR044817">
    <property type="entry name" value="SBP-like"/>
</dbReference>
<dbReference type="EMBL" id="JAINDJ010000002">
    <property type="protein sequence ID" value="KAG9459930.1"/>
    <property type="molecule type" value="Genomic_DNA"/>
</dbReference>
<proteinExistence type="predicted"/>